<dbReference type="RefSeq" id="WP_173037416.1">
    <property type="nucleotide sequence ID" value="NZ_AP022870.1"/>
</dbReference>
<dbReference type="SMART" id="SM00421">
    <property type="entry name" value="HTH_LUXR"/>
    <property type="match status" value="1"/>
</dbReference>
<dbReference type="InterPro" id="IPR051797">
    <property type="entry name" value="TrmB-like"/>
</dbReference>
<dbReference type="Proteomes" id="UP000502508">
    <property type="component" value="Chromosome"/>
</dbReference>
<evidence type="ECO:0000259" key="1">
    <source>
        <dbReference type="PROSITE" id="PS50043"/>
    </source>
</evidence>
<dbReference type="InterPro" id="IPR016032">
    <property type="entry name" value="Sig_transdc_resp-reg_C-effctor"/>
</dbReference>
<reference evidence="2 3" key="1">
    <citation type="submission" date="2020-03" db="EMBL/GenBank/DDBJ databases">
        <title>Whole genome shotgun sequence of Phytohabitans flavus NBRC 107702.</title>
        <authorList>
            <person name="Komaki H."/>
            <person name="Tamura T."/>
        </authorList>
    </citation>
    <scope>NUCLEOTIDE SEQUENCE [LARGE SCALE GENOMIC DNA]</scope>
    <source>
        <strain evidence="2 3">NBRC 107702</strain>
    </source>
</reference>
<organism evidence="2 3">
    <name type="scientific">Phytohabitans flavus</name>
    <dbReference type="NCBI Taxonomy" id="1076124"/>
    <lineage>
        <taxon>Bacteria</taxon>
        <taxon>Bacillati</taxon>
        <taxon>Actinomycetota</taxon>
        <taxon>Actinomycetes</taxon>
        <taxon>Micromonosporales</taxon>
        <taxon>Micromonosporaceae</taxon>
    </lineage>
</organism>
<dbReference type="AlphaFoldDB" id="A0A6F8XV74"/>
<dbReference type="PANTHER" id="PTHR34293">
    <property type="entry name" value="HTH-TYPE TRANSCRIPTIONAL REGULATOR TRMBL2"/>
    <property type="match status" value="1"/>
</dbReference>
<dbReference type="GO" id="GO:0006355">
    <property type="term" value="P:regulation of DNA-templated transcription"/>
    <property type="evidence" value="ECO:0007669"/>
    <property type="project" value="InterPro"/>
</dbReference>
<dbReference type="GO" id="GO:0003677">
    <property type="term" value="F:DNA binding"/>
    <property type="evidence" value="ECO:0007669"/>
    <property type="project" value="InterPro"/>
</dbReference>
<evidence type="ECO:0000313" key="2">
    <source>
        <dbReference type="EMBL" id="BCB77699.1"/>
    </source>
</evidence>
<dbReference type="InterPro" id="IPR036388">
    <property type="entry name" value="WH-like_DNA-bd_sf"/>
</dbReference>
<evidence type="ECO:0000313" key="3">
    <source>
        <dbReference type="Proteomes" id="UP000502508"/>
    </source>
</evidence>
<dbReference type="Pfam" id="PF00196">
    <property type="entry name" value="GerE"/>
    <property type="match status" value="1"/>
</dbReference>
<dbReference type="EMBL" id="AP022870">
    <property type="protein sequence ID" value="BCB77699.1"/>
    <property type="molecule type" value="Genomic_DNA"/>
</dbReference>
<dbReference type="InterPro" id="IPR000792">
    <property type="entry name" value="Tscrpt_reg_LuxR_C"/>
</dbReference>
<dbReference type="SUPFAM" id="SSF46894">
    <property type="entry name" value="C-terminal effector domain of the bipartite response regulators"/>
    <property type="match status" value="1"/>
</dbReference>
<sequence>MTVRSAPIPRLTRWGVSADADLIYRALCMGGARSGTQIGRELGIAQERVRRALDELAAVGAAVPAAATTRPSRPERVWAPRPPDSVLERLRQRRAPQPARERWHRQVAALSGAGLHAVEHLEVRRWPTRQLARRRLAHLVAAERHEHLVINTEEVFDAESTAAALPVDRAILRRGIRLRVLGLPPVDGDRSSAYAEALGGAGGMYRELSTLPMKLLVFDRRVALFPADPLDFEAGYIEVADDAVVEALASTFHRLWSEARDPTREGVTPIILTPREQALVALLAAGHSDESAAAELRVSVRTIAYTMRALMDRVGVDNRFQLALVLGSTGAAPMPPRTSPGPNGPDDAR</sequence>
<dbReference type="PANTHER" id="PTHR34293:SF1">
    <property type="entry name" value="HTH-TYPE TRANSCRIPTIONAL REGULATOR TRMBL2"/>
    <property type="match status" value="1"/>
</dbReference>
<dbReference type="Gene3D" id="1.10.10.10">
    <property type="entry name" value="Winged helix-like DNA-binding domain superfamily/Winged helix DNA-binding domain"/>
    <property type="match status" value="2"/>
</dbReference>
<name>A0A6F8XV74_9ACTN</name>
<accession>A0A6F8XV74</accession>
<dbReference type="PROSITE" id="PS50043">
    <property type="entry name" value="HTH_LUXR_2"/>
    <property type="match status" value="1"/>
</dbReference>
<reference evidence="2 3" key="2">
    <citation type="submission" date="2020-03" db="EMBL/GenBank/DDBJ databases">
        <authorList>
            <person name="Ichikawa N."/>
            <person name="Kimura A."/>
            <person name="Kitahashi Y."/>
            <person name="Uohara A."/>
        </authorList>
    </citation>
    <scope>NUCLEOTIDE SEQUENCE [LARGE SCALE GENOMIC DNA]</scope>
    <source>
        <strain evidence="2 3">NBRC 107702</strain>
    </source>
</reference>
<protein>
    <recommendedName>
        <fullName evidence="1">HTH luxR-type domain-containing protein</fullName>
    </recommendedName>
</protein>
<gene>
    <name evidence="2" type="ORF">Pflav_041090</name>
</gene>
<keyword evidence="3" id="KW-1185">Reference proteome</keyword>
<feature type="domain" description="HTH luxR-type" evidence="1">
    <location>
        <begin position="265"/>
        <end position="330"/>
    </location>
</feature>
<proteinExistence type="predicted"/>
<dbReference type="KEGG" id="pfla:Pflav_041090"/>